<gene>
    <name evidence="1" type="ORF">H920_16391</name>
</gene>
<dbReference type="Proteomes" id="UP000028990">
    <property type="component" value="Unassembled WGS sequence"/>
</dbReference>
<protein>
    <submittedName>
        <fullName evidence="1">Uncharacterized protein</fullName>
    </submittedName>
</protein>
<keyword evidence="2" id="KW-1185">Reference proteome</keyword>
<proteinExistence type="predicted"/>
<sequence length="229" mass="24671">MPICGLPTVNTTHLVLPLGKLSSHFSGGPAASDPRPQIPLKQAGGIRSPGEKHRHLCSQLICSIRRVETSAVSADCRREQRLGLAVFGTSHHVRSGLSSTGHAEHTYLDGQLSHDRLSPPLCALPVDFLHVSWARCEGKPRFVCVPSDGTLRRPGSAPRGVLRRDETSDGLDSVVLWHLEGNDDPGQSGTILRSEALPETWLPVSLASESTATVLVVQERPLVESLVVQ</sequence>
<name>A0A091CUS6_FUKDA</name>
<organism evidence="1 2">
    <name type="scientific">Fukomys damarensis</name>
    <name type="common">Damaraland mole rat</name>
    <name type="synonym">Cryptomys damarensis</name>
    <dbReference type="NCBI Taxonomy" id="885580"/>
    <lineage>
        <taxon>Eukaryota</taxon>
        <taxon>Metazoa</taxon>
        <taxon>Chordata</taxon>
        <taxon>Craniata</taxon>
        <taxon>Vertebrata</taxon>
        <taxon>Euteleostomi</taxon>
        <taxon>Mammalia</taxon>
        <taxon>Eutheria</taxon>
        <taxon>Euarchontoglires</taxon>
        <taxon>Glires</taxon>
        <taxon>Rodentia</taxon>
        <taxon>Hystricomorpha</taxon>
        <taxon>Bathyergidae</taxon>
        <taxon>Fukomys</taxon>
    </lineage>
</organism>
<dbReference type="AlphaFoldDB" id="A0A091CUS6"/>
<evidence type="ECO:0000313" key="2">
    <source>
        <dbReference type="Proteomes" id="UP000028990"/>
    </source>
</evidence>
<evidence type="ECO:0000313" key="1">
    <source>
        <dbReference type="EMBL" id="KFO22227.1"/>
    </source>
</evidence>
<dbReference type="EMBL" id="KN124101">
    <property type="protein sequence ID" value="KFO22227.1"/>
    <property type="molecule type" value="Genomic_DNA"/>
</dbReference>
<reference evidence="1 2" key="1">
    <citation type="submission" date="2013-11" db="EMBL/GenBank/DDBJ databases">
        <title>The Damaraland mole rat (Fukomys damarensis) genome and evolution of African mole rats.</title>
        <authorList>
            <person name="Gladyshev V.N."/>
            <person name="Fang X."/>
        </authorList>
    </citation>
    <scope>NUCLEOTIDE SEQUENCE [LARGE SCALE GENOMIC DNA]</scope>
    <source>
        <tissue evidence="1">Liver</tissue>
    </source>
</reference>
<accession>A0A091CUS6</accession>